<dbReference type="PANTHER" id="PTHR44688">
    <property type="entry name" value="DNA-BINDING TRANSCRIPTIONAL ACTIVATOR DEVR_DOSR"/>
    <property type="match status" value="1"/>
</dbReference>
<gene>
    <name evidence="5" type="ORF">AGRA3207_003693</name>
</gene>
<proteinExistence type="predicted"/>
<dbReference type="SUPFAM" id="SSF46894">
    <property type="entry name" value="C-terminal effector domain of the bipartite response regulators"/>
    <property type="match status" value="1"/>
</dbReference>
<dbReference type="SMART" id="SM00421">
    <property type="entry name" value="HTH_LUXR"/>
    <property type="match status" value="1"/>
</dbReference>
<evidence type="ECO:0000313" key="6">
    <source>
        <dbReference type="Proteomes" id="UP001049518"/>
    </source>
</evidence>
<sequence length="485" mass="50456">MAGMPDPAGSAAPETAVVAAATALAQGDHRVCAHRLAHAERHLAALPDDRAVPARLAAVLVRVVAALPCPDGAFHGLVRELDLLLEALPRGRTDGRPELRALVRHGYALMDLRAGRPRQAAAGLRLALPAAEAGADLQLRRCVGDLALAEALQGRFGRAADLVARAERLPEVPADPGGCPVPAVHLAGAWVAFEDVRLDDARAELGKVRQAAGRPPDGLISVLRALLTARLDLASGRPGQALAVLYSAQEEAAGMPWLRRLLLLVAAEAQAATGAVGAAMESARAAGGAAGAITLARIQLGLGEAAAAARTVRPAVVESTAVPADVRVEAWLLDACLAYRAGDGSKGRRSLEHALRLGERERISLPFAQARNWLFPVLRGDPALLGAHRALIGPLGAAAGAGTRPDADPGGSGGSGEAPMAFGRLSARELQVLGLLSEMLTTEEIATEMCVSVNTVKTHLRSIYRKLAVTRRGEAVRRAHHLDLL</sequence>
<dbReference type="InterPro" id="IPR000792">
    <property type="entry name" value="Tscrpt_reg_LuxR_C"/>
</dbReference>
<keyword evidence="1" id="KW-0805">Transcription regulation</keyword>
<dbReference type="InterPro" id="IPR011990">
    <property type="entry name" value="TPR-like_helical_dom_sf"/>
</dbReference>
<dbReference type="Gene3D" id="1.10.10.10">
    <property type="entry name" value="Winged helix-like DNA-binding domain superfamily/Winged helix DNA-binding domain"/>
    <property type="match status" value="1"/>
</dbReference>
<dbReference type="Gene3D" id="1.25.40.10">
    <property type="entry name" value="Tetratricopeptide repeat domain"/>
    <property type="match status" value="1"/>
</dbReference>
<dbReference type="InterPro" id="IPR016032">
    <property type="entry name" value="Sig_transdc_resp-reg_C-effctor"/>
</dbReference>
<evidence type="ECO:0000256" key="2">
    <source>
        <dbReference type="ARBA" id="ARBA00023125"/>
    </source>
</evidence>
<dbReference type="Pfam" id="PF00196">
    <property type="entry name" value="GerE"/>
    <property type="match status" value="1"/>
</dbReference>
<dbReference type="CDD" id="cd06170">
    <property type="entry name" value="LuxR_C_like"/>
    <property type="match status" value="1"/>
</dbReference>
<feature type="domain" description="HTH luxR-type" evidence="4">
    <location>
        <begin position="418"/>
        <end position="483"/>
    </location>
</feature>
<evidence type="ECO:0000259" key="4">
    <source>
        <dbReference type="PROSITE" id="PS50043"/>
    </source>
</evidence>
<keyword evidence="6" id="KW-1185">Reference proteome</keyword>
<reference evidence="5" key="1">
    <citation type="submission" date="2020-07" db="EMBL/GenBank/DDBJ databases">
        <authorList>
            <person name="Tarantini F.S."/>
            <person name="Hong K.W."/>
            <person name="Chan K.G."/>
        </authorList>
    </citation>
    <scope>NUCLEOTIDE SEQUENCE</scope>
    <source>
        <strain evidence="5">32-07</strain>
    </source>
</reference>
<organism evidence="5 6">
    <name type="scientific">Actinomadura graeca</name>
    <dbReference type="NCBI Taxonomy" id="2750812"/>
    <lineage>
        <taxon>Bacteria</taxon>
        <taxon>Bacillati</taxon>
        <taxon>Actinomycetota</taxon>
        <taxon>Actinomycetes</taxon>
        <taxon>Streptosporangiales</taxon>
        <taxon>Thermomonosporaceae</taxon>
        <taxon>Actinomadura</taxon>
    </lineage>
</organism>
<dbReference type="EMBL" id="CP059572">
    <property type="protein sequence ID" value="QXJ26601.1"/>
    <property type="molecule type" value="Genomic_DNA"/>
</dbReference>
<evidence type="ECO:0000313" key="5">
    <source>
        <dbReference type="EMBL" id="QXJ26601.1"/>
    </source>
</evidence>
<name>A0ABX8R688_9ACTN</name>
<dbReference type="PROSITE" id="PS50043">
    <property type="entry name" value="HTH_LUXR_2"/>
    <property type="match status" value="1"/>
</dbReference>
<evidence type="ECO:0000256" key="3">
    <source>
        <dbReference type="ARBA" id="ARBA00023163"/>
    </source>
</evidence>
<dbReference type="InterPro" id="IPR036388">
    <property type="entry name" value="WH-like_DNA-bd_sf"/>
</dbReference>
<dbReference type="Proteomes" id="UP001049518">
    <property type="component" value="Chromosome"/>
</dbReference>
<accession>A0ABX8R688</accession>
<evidence type="ECO:0000256" key="1">
    <source>
        <dbReference type="ARBA" id="ARBA00023015"/>
    </source>
</evidence>
<dbReference type="PANTHER" id="PTHR44688:SF16">
    <property type="entry name" value="DNA-BINDING TRANSCRIPTIONAL ACTIVATOR DEVR_DOSR"/>
    <property type="match status" value="1"/>
</dbReference>
<protein>
    <submittedName>
        <fullName evidence="5">Helix-turn-helix transcriptional regulator</fullName>
    </submittedName>
</protein>
<dbReference type="PRINTS" id="PR00038">
    <property type="entry name" value="HTHLUXR"/>
</dbReference>
<keyword evidence="3" id="KW-0804">Transcription</keyword>
<keyword evidence="2" id="KW-0238">DNA-binding</keyword>